<name>A0ABP8FB30_9BACT</name>
<dbReference type="EMBL" id="BAABGX010000001">
    <property type="protein sequence ID" value="GAA4299453.1"/>
    <property type="molecule type" value="Genomic_DNA"/>
</dbReference>
<gene>
    <name evidence="1" type="ORF">GCM10023183_08740</name>
</gene>
<comment type="caution">
    <text evidence="1">The sequence shown here is derived from an EMBL/GenBank/DDBJ whole genome shotgun (WGS) entry which is preliminary data.</text>
</comment>
<protein>
    <submittedName>
        <fullName evidence="1">Uncharacterized protein</fullName>
    </submittedName>
</protein>
<evidence type="ECO:0000313" key="2">
    <source>
        <dbReference type="Proteomes" id="UP001501844"/>
    </source>
</evidence>
<dbReference type="RefSeq" id="WP_345162715.1">
    <property type="nucleotide sequence ID" value="NZ_BAABGX010000001.1"/>
</dbReference>
<keyword evidence="2" id="KW-1185">Reference proteome</keyword>
<accession>A0ABP8FB30</accession>
<reference evidence="2" key="1">
    <citation type="journal article" date="2019" name="Int. J. Syst. Evol. Microbiol.">
        <title>The Global Catalogue of Microorganisms (GCM) 10K type strain sequencing project: providing services to taxonomists for standard genome sequencing and annotation.</title>
        <authorList>
            <consortium name="The Broad Institute Genomics Platform"/>
            <consortium name="The Broad Institute Genome Sequencing Center for Infectious Disease"/>
            <person name="Wu L."/>
            <person name="Ma J."/>
        </authorList>
    </citation>
    <scope>NUCLEOTIDE SEQUENCE [LARGE SCALE GENOMIC DNA]</scope>
    <source>
        <strain evidence="2">JCM 17917</strain>
    </source>
</reference>
<organism evidence="1 2">
    <name type="scientific">Nibribacter koreensis</name>
    <dbReference type="NCBI Taxonomy" id="1084519"/>
    <lineage>
        <taxon>Bacteria</taxon>
        <taxon>Pseudomonadati</taxon>
        <taxon>Bacteroidota</taxon>
        <taxon>Cytophagia</taxon>
        <taxon>Cytophagales</taxon>
        <taxon>Hymenobacteraceae</taxon>
        <taxon>Nibribacter</taxon>
    </lineage>
</organism>
<dbReference type="Proteomes" id="UP001501844">
    <property type="component" value="Unassembled WGS sequence"/>
</dbReference>
<evidence type="ECO:0000313" key="1">
    <source>
        <dbReference type="EMBL" id="GAA4299453.1"/>
    </source>
</evidence>
<sequence length="63" mass="7218">MEQNKAIFTTEDGVKIYDGDKYWWLRADNSIHEGKAYKGMIFNAPPDHRRYSTIGAAKKAIKA</sequence>
<proteinExistence type="predicted"/>